<dbReference type="GO" id="GO:0004144">
    <property type="term" value="F:diacylglycerol O-acyltransferase activity"/>
    <property type="evidence" value="ECO:0007669"/>
    <property type="project" value="UniProtKB-EC"/>
</dbReference>
<dbReference type="AlphaFoldDB" id="A0A813HRJ7"/>
<dbReference type="Proteomes" id="UP000654075">
    <property type="component" value="Unassembled WGS sequence"/>
</dbReference>
<dbReference type="PANTHER" id="PTHR12317">
    <property type="entry name" value="DIACYLGLYCEROL O-ACYLTRANSFERASE"/>
    <property type="match status" value="1"/>
</dbReference>
<keyword evidence="14" id="KW-0012">Acyltransferase</keyword>
<protein>
    <recommendedName>
        <fullName evidence="5">diacylglycerol O-acyltransferase</fullName>
        <ecNumber evidence="5">2.3.1.20</ecNumber>
    </recommendedName>
</protein>
<evidence type="ECO:0000256" key="3">
    <source>
        <dbReference type="ARBA" id="ARBA00005189"/>
    </source>
</evidence>
<feature type="compositionally biased region" description="Low complexity" evidence="15">
    <location>
        <begin position="65"/>
        <end position="75"/>
    </location>
</feature>
<organism evidence="16 17">
    <name type="scientific">Polarella glacialis</name>
    <name type="common">Dinoflagellate</name>
    <dbReference type="NCBI Taxonomy" id="89957"/>
    <lineage>
        <taxon>Eukaryota</taxon>
        <taxon>Sar</taxon>
        <taxon>Alveolata</taxon>
        <taxon>Dinophyceae</taxon>
        <taxon>Suessiales</taxon>
        <taxon>Suessiaceae</taxon>
        <taxon>Polarella</taxon>
    </lineage>
</organism>
<accession>A0A813HRJ7</accession>
<comment type="subcellular location">
    <subcellularLocation>
        <location evidence="1">Endoplasmic reticulum membrane</location>
        <topology evidence="1">Multi-pass membrane protein</topology>
    </subcellularLocation>
</comment>
<name>A0A813HRJ7_POLGL</name>
<keyword evidence="6" id="KW-0444">Lipid biosynthesis</keyword>
<evidence type="ECO:0000256" key="7">
    <source>
        <dbReference type="ARBA" id="ARBA00022679"/>
    </source>
</evidence>
<keyword evidence="8" id="KW-0812">Transmembrane</keyword>
<evidence type="ECO:0000313" key="17">
    <source>
        <dbReference type="Proteomes" id="UP000654075"/>
    </source>
</evidence>
<evidence type="ECO:0000256" key="9">
    <source>
        <dbReference type="ARBA" id="ARBA00022798"/>
    </source>
</evidence>
<evidence type="ECO:0000256" key="11">
    <source>
        <dbReference type="ARBA" id="ARBA00022989"/>
    </source>
</evidence>
<gene>
    <name evidence="16" type="ORF">PGLA1383_LOCUS55551</name>
</gene>
<dbReference type="CDD" id="cd07987">
    <property type="entry name" value="LPLAT_MGAT-like"/>
    <property type="match status" value="1"/>
</dbReference>
<evidence type="ECO:0000256" key="2">
    <source>
        <dbReference type="ARBA" id="ARBA00004771"/>
    </source>
</evidence>
<dbReference type="EMBL" id="CAJNNV010032701">
    <property type="protein sequence ID" value="CAE8640781.1"/>
    <property type="molecule type" value="Genomic_DNA"/>
</dbReference>
<evidence type="ECO:0000256" key="15">
    <source>
        <dbReference type="SAM" id="MobiDB-lite"/>
    </source>
</evidence>
<feature type="region of interest" description="Disordered" evidence="15">
    <location>
        <begin position="65"/>
        <end position="92"/>
    </location>
</feature>
<evidence type="ECO:0000256" key="1">
    <source>
        <dbReference type="ARBA" id="ARBA00004477"/>
    </source>
</evidence>
<comment type="pathway">
    <text evidence="2">Glycerolipid metabolism; triacylglycerol biosynthesis.</text>
</comment>
<dbReference type="EC" id="2.3.1.20" evidence="5"/>
<dbReference type="InterPro" id="IPR029044">
    <property type="entry name" value="Nucleotide-diphossugar_trans"/>
</dbReference>
<sequence>MGASLTAFTAWPVLPDSPQVGPEASSPSTARKLSSVLPGVNWRPSLPSGLAGAASLAGLLATLGRRQQQQQQQRQQGRRQRRAALAAHEDGSSVPARAQVLRQQMSFLARALAEAREAAEVSCQVAAGEPPALPPGWEDAPAELQAYMLEVTGGSMEHPPDEVSEALWAELQTSEASRPLEAVASPWALRAAGASVCYGGSHQPPAEEKALGEDAAFASEVLERWYDFRTALGVLGVPPRKTAESPPKVPQGSQRREVYATHLTNDDYVVGASVLAASLAATGTSRPLVALVTPGVSASGRRELRRAGWALVDVGGPTSPRFGSGPCRRPSALHALRSYMFSVLASVPKYVAALAVYWNLVMASCFLSPLLVAYCCWSRPRPCIPAALMYLLWARYLARSELKDGSAWAAFSRQEWGFHAFRRFMRLRLHLDEKLMARPAHEPVVLAVHPHGVASDYRILVDGLLYEAMPERRVLVLSASVLFCLPLVRELALWTRCIDARKSVAARALQKGNSLMVIPGGEHEQIRTVTGREEVFLSTRFGFVKLALEAKAALVPCYAFGCVDQYDTYPHVLHGPRETLRKAFGVCIPLYRGLVGFLPKRVPVNLVFGAPLELPICSVPGAPSDAEVVAAHAIYVKALQVLFDAEKGRFGYGDRQLVVS</sequence>
<keyword evidence="13" id="KW-0472">Membrane</keyword>
<dbReference type="SUPFAM" id="SSF53448">
    <property type="entry name" value="Nucleotide-diphospho-sugar transferases"/>
    <property type="match status" value="1"/>
</dbReference>
<evidence type="ECO:0000256" key="13">
    <source>
        <dbReference type="ARBA" id="ARBA00023136"/>
    </source>
</evidence>
<dbReference type="Gene3D" id="3.90.550.10">
    <property type="entry name" value="Spore Coat Polysaccharide Biosynthesis Protein SpsA, Chain A"/>
    <property type="match status" value="1"/>
</dbReference>
<evidence type="ECO:0000313" key="16">
    <source>
        <dbReference type="EMBL" id="CAE8640781.1"/>
    </source>
</evidence>
<evidence type="ECO:0000256" key="8">
    <source>
        <dbReference type="ARBA" id="ARBA00022692"/>
    </source>
</evidence>
<comment type="similarity">
    <text evidence="4">Belongs to the diacylglycerol acyltransferase family.</text>
</comment>
<keyword evidence="11" id="KW-1133">Transmembrane helix</keyword>
<keyword evidence="17" id="KW-1185">Reference proteome</keyword>
<dbReference type="GO" id="GO:0005789">
    <property type="term" value="C:endoplasmic reticulum membrane"/>
    <property type="evidence" value="ECO:0007669"/>
    <property type="project" value="UniProtKB-SubCell"/>
</dbReference>
<evidence type="ECO:0000256" key="14">
    <source>
        <dbReference type="ARBA" id="ARBA00023315"/>
    </source>
</evidence>
<comment type="pathway">
    <text evidence="3">Lipid metabolism.</text>
</comment>
<dbReference type="Pfam" id="PF03982">
    <property type="entry name" value="DAGAT"/>
    <property type="match status" value="1"/>
</dbReference>
<keyword evidence="9" id="KW-0319">Glycerol metabolism</keyword>
<keyword evidence="12" id="KW-0443">Lipid metabolism</keyword>
<evidence type="ECO:0000256" key="10">
    <source>
        <dbReference type="ARBA" id="ARBA00022824"/>
    </source>
</evidence>
<proteinExistence type="inferred from homology"/>
<keyword evidence="7" id="KW-0808">Transferase</keyword>
<dbReference type="PANTHER" id="PTHR12317:SF0">
    <property type="entry name" value="ACYLTRANSFERASE"/>
    <property type="match status" value="1"/>
</dbReference>
<evidence type="ECO:0000256" key="12">
    <source>
        <dbReference type="ARBA" id="ARBA00023098"/>
    </source>
</evidence>
<dbReference type="InterPro" id="IPR007130">
    <property type="entry name" value="DAGAT"/>
</dbReference>
<evidence type="ECO:0000256" key="6">
    <source>
        <dbReference type="ARBA" id="ARBA00022516"/>
    </source>
</evidence>
<evidence type="ECO:0000256" key="4">
    <source>
        <dbReference type="ARBA" id="ARBA00005420"/>
    </source>
</evidence>
<dbReference type="OrthoDB" id="264532at2759"/>
<keyword evidence="10" id="KW-0256">Endoplasmic reticulum</keyword>
<evidence type="ECO:0000256" key="5">
    <source>
        <dbReference type="ARBA" id="ARBA00013244"/>
    </source>
</evidence>
<dbReference type="GO" id="GO:0006071">
    <property type="term" value="P:glycerol metabolic process"/>
    <property type="evidence" value="ECO:0007669"/>
    <property type="project" value="UniProtKB-KW"/>
</dbReference>
<dbReference type="GO" id="GO:0019432">
    <property type="term" value="P:triglyceride biosynthetic process"/>
    <property type="evidence" value="ECO:0007669"/>
    <property type="project" value="TreeGrafter"/>
</dbReference>
<reference evidence="16" key="1">
    <citation type="submission" date="2021-02" db="EMBL/GenBank/DDBJ databases">
        <authorList>
            <person name="Dougan E. K."/>
            <person name="Rhodes N."/>
            <person name="Thang M."/>
            <person name="Chan C."/>
        </authorList>
    </citation>
    <scope>NUCLEOTIDE SEQUENCE</scope>
</reference>
<comment type="caution">
    <text evidence="16">The sequence shown here is derived from an EMBL/GenBank/DDBJ whole genome shotgun (WGS) entry which is preliminary data.</text>
</comment>